<feature type="region of interest" description="Disordered" evidence="1">
    <location>
        <begin position="310"/>
        <end position="342"/>
    </location>
</feature>
<feature type="compositionally biased region" description="Polar residues" evidence="1">
    <location>
        <begin position="375"/>
        <end position="385"/>
    </location>
</feature>
<dbReference type="PANTHER" id="PTHR28613:SF6">
    <property type="entry name" value="RIKEN CDNA A930007A09 GENE"/>
    <property type="match status" value="1"/>
</dbReference>
<evidence type="ECO:0000313" key="4">
    <source>
        <dbReference type="Proteomes" id="UP000558488"/>
    </source>
</evidence>
<keyword evidence="2" id="KW-1133">Transmembrane helix</keyword>
<reference evidence="3 4" key="1">
    <citation type="journal article" date="2020" name="Nature">
        <title>Six reference-quality genomes reveal evolution of bat adaptations.</title>
        <authorList>
            <person name="Jebb D."/>
            <person name="Huang Z."/>
            <person name="Pippel M."/>
            <person name="Hughes G.M."/>
            <person name="Lavrichenko K."/>
            <person name="Devanna P."/>
            <person name="Winkler S."/>
            <person name="Jermiin L.S."/>
            <person name="Skirmuntt E.C."/>
            <person name="Katzourakis A."/>
            <person name="Burkitt-Gray L."/>
            <person name="Ray D.A."/>
            <person name="Sullivan K.A.M."/>
            <person name="Roscito J.G."/>
            <person name="Kirilenko B.M."/>
            <person name="Davalos L.M."/>
            <person name="Corthals A.P."/>
            <person name="Power M.L."/>
            <person name="Jones G."/>
            <person name="Ransome R.D."/>
            <person name="Dechmann D.K.N."/>
            <person name="Locatelli A.G."/>
            <person name="Puechmaille S.J."/>
            <person name="Fedrigo O."/>
            <person name="Jarvis E.D."/>
            <person name="Hiller M."/>
            <person name="Vernes S.C."/>
            <person name="Myers E.W."/>
            <person name="Teeling E.C."/>
        </authorList>
    </citation>
    <scope>NUCLEOTIDE SEQUENCE [LARGE SCALE GENOMIC DNA]</scope>
    <source>
        <strain evidence="3">MPipKuh1</strain>
        <tissue evidence="3">Flight muscle</tissue>
    </source>
</reference>
<keyword evidence="4" id="KW-1185">Reference proteome</keyword>
<evidence type="ECO:0000256" key="1">
    <source>
        <dbReference type="SAM" id="MobiDB-lite"/>
    </source>
</evidence>
<feature type="transmembrane region" description="Helical" evidence="2">
    <location>
        <begin position="51"/>
        <end position="70"/>
    </location>
</feature>
<dbReference type="Proteomes" id="UP000558488">
    <property type="component" value="Unassembled WGS sequence"/>
</dbReference>
<evidence type="ECO:0000313" key="3">
    <source>
        <dbReference type="EMBL" id="KAF6366521.1"/>
    </source>
</evidence>
<dbReference type="EMBL" id="JACAGB010000004">
    <property type="protein sequence ID" value="KAF6366521.1"/>
    <property type="molecule type" value="Genomic_DNA"/>
</dbReference>
<keyword evidence="2" id="KW-0812">Transmembrane</keyword>
<gene>
    <name evidence="3" type="ORF">mPipKuh1_009923</name>
</gene>
<name>A0A7J7YX02_PIPKU</name>
<dbReference type="AlphaFoldDB" id="A0A7J7YX02"/>
<protein>
    <recommendedName>
        <fullName evidence="5">Transmembrane protein 238</fullName>
    </recommendedName>
</protein>
<organism evidence="3 4">
    <name type="scientific">Pipistrellus kuhlii</name>
    <name type="common">Kuhl's pipistrelle</name>
    <dbReference type="NCBI Taxonomy" id="59472"/>
    <lineage>
        <taxon>Eukaryota</taxon>
        <taxon>Metazoa</taxon>
        <taxon>Chordata</taxon>
        <taxon>Craniata</taxon>
        <taxon>Vertebrata</taxon>
        <taxon>Euteleostomi</taxon>
        <taxon>Mammalia</taxon>
        <taxon>Eutheria</taxon>
        <taxon>Laurasiatheria</taxon>
        <taxon>Chiroptera</taxon>
        <taxon>Yangochiroptera</taxon>
        <taxon>Vespertilionidae</taxon>
        <taxon>Pipistrellus</taxon>
    </lineage>
</organism>
<feature type="compositionally biased region" description="Polar residues" evidence="1">
    <location>
        <begin position="319"/>
        <end position="342"/>
    </location>
</feature>
<dbReference type="InterPro" id="IPR029365">
    <property type="entry name" value="TMEM238"/>
</dbReference>
<dbReference type="Pfam" id="PF15125">
    <property type="entry name" value="TMEM238"/>
    <property type="match status" value="1"/>
</dbReference>
<dbReference type="PANTHER" id="PTHR28613">
    <property type="entry name" value="SI:CH211-232M10.4-RELATED"/>
    <property type="match status" value="1"/>
</dbReference>
<proteinExistence type="predicted"/>
<feature type="region of interest" description="Disordered" evidence="1">
    <location>
        <begin position="128"/>
        <end position="202"/>
    </location>
</feature>
<sequence>MEPPRSSDVEARRLRGLGRCRHFFWLGVAFDAVGATVLFVGIFSDLIFYDLLLYLGSIIIFLSLLWWVFWYTGNIELSPEDTWKRPIRMGTLDQHFSFTLNLTNTLARFRRDHRRRLLQSTTNIRSPSFTIQVPDPLAKEDQVQDKGRRKSVRYKDEAKASGREVLGPEPETEAVKHSERVGPPGPEAGPLGPEARRSSGRLVHPKFTPSEVLDQPLPADIASSKSLTVVPSSSISQPLTINYSKSLPTSLASESNPLITITSVSLPGVPLPSSGQPLDTLASDIETVDSGVSQNYPLVHVAAMSHFPTPVDSERDFQSHSLDTQNQASQTQGSLTHLTPGTFFQTQPVHPWGAVAGQDLQSLCNTQPFSTSTVVQEIARSQSPLSREPSGGQELSQEVPDAISRLPESESVAPAAEARKSMPHENVPAPTTQNGGHL</sequence>
<feature type="region of interest" description="Disordered" evidence="1">
    <location>
        <begin position="375"/>
        <end position="438"/>
    </location>
</feature>
<comment type="caution">
    <text evidence="3">The sequence shown here is derived from an EMBL/GenBank/DDBJ whole genome shotgun (WGS) entry which is preliminary data.</text>
</comment>
<accession>A0A7J7YX02</accession>
<feature type="transmembrane region" description="Helical" evidence="2">
    <location>
        <begin position="23"/>
        <end position="44"/>
    </location>
</feature>
<evidence type="ECO:0008006" key="5">
    <source>
        <dbReference type="Google" id="ProtNLM"/>
    </source>
</evidence>
<dbReference type="OrthoDB" id="9047238at2759"/>
<feature type="compositionally biased region" description="Polar residues" evidence="1">
    <location>
        <begin position="429"/>
        <end position="438"/>
    </location>
</feature>
<feature type="compositionally biased region" description="Basic and acidic residues" evidence="1">
    <location>
        <begin position="153"/>
        <end position="162"/>
    </location>
</feature>
<evidence type="ECO:0000256" key="2">
    <source>
        <dbReference type="SAM" id="Phobius"/>
    </source>
</evidence>
<feature type="compositionally biased region" description="Basic and acidic residues" evidence="1">
    <location>
        <begin position="137"/>
        <end position="146"/>
    </location>
</feature>
<keyword evidence="2" id="KW-0472">Membrane</keyword>